<gene>
    <name evidence="1" type="ORF">KI387_024658</name>
</gene>
<dbReference type="EMBL" id="JAHRHJ020000005">
    <property type="protein sequence ID" value="KAH9316031.1"/>
    <property type="molecule type" value="Genomic_DNA"/>
</dbReference>
<feature type="non-terminal residue" evidence="1">
    <location>
        <position position="1"/>
    </location>
</feature>
<dbReference type="PANTHER" id="PTHR31672">
    <property type="entry name" value="BNACNNG10540D PROTEIN"/>
    <property type="match status" value="1"/>
</dbReference>
<accession>A0AA38G410</accession>
<protein>
    <recommendedName>
        <fullName evidence="3">F-box protein</fullName>
    </recommendedName>
</protein>
<name>A0AA38G410_TAXCH</name>
<dbReference type="OMA" id="YEYPATR"/>
<evidence type="ECO:0008006" key="3">
    <source>
        <dbReference type="Google" id="ProtNLM"/>
    </source>
</evidence>
<proteinExistence type="predicted"/>
<dbReference type="PANTHER" id="PTHR31672:SF2">
    <property type="entry name" value="F-BOX DOMAIN-CONTAINING PROTEIN"/>
    <property type="match status" value="1"/>
</dbReference>
<comment type="caution">
    <text evidence="1">The sequence shown here is derived from an EMBL/GenBank/DDBJ whole genome shotgun (WGS) entry which is preliminary data.</text>
</comment>
<dbReference type="InterPro" id="IPR050796">
    <property type="entry name" value="SCF_F-box_component"/>
</dbReference>
<dbReference type="AlphaFoldDB" id="A0AA38G410"/>
<sequence length="275" mass="31566">GLILVWVSVADPSSLMKLYVCNPLLRRYLELPPTIYEYPATRLISIMDGNGKDAYKVVFVNSKTIEIYHPSKKSWTIAFVFPKDLKIHTGKTILLCKGFLSCETSKPRGIMVYIIQNLEVKETITLAPLPCWPFWPFKADNLCWSDLIACGSTVILVAASPQHFILWEFEMKNLWSWKEIARMPKLLCSEFLMKPPDTYFADSGFQLCCEHIGVGDYVCFRNRNSTEVIAYNLRQQLWGWLPSCPNGHEKCPQRSCRGEGMGFEPRPDMQFSFPT</sequence>
<keyword evidence="2" id="KW-1185">Reference proteome</keyword>
<organism evidence="1 2">
    <name type="scientific">Taxus chinensis</name>
    <name type="common">Chinese yew</name>
    <name type="synonym">Taxus wallichiana var. chinensis</name>
    <dbReference type="NCBI Taxonomy" id="29808"/>
    <lineage>
        <taxon>Eukaryota</taxon>
        <taxon>Viridiplantae</taxon>
        <taxon>Streptophyta</taxon>
        <taxon>Embryophyta</taxon>
        <taxon>Tracheophyta</taxon>
        <taxon>Spermatophyta</taxon>
        <taxon>Pinopsida</taxon>
        <taxon>Pinidae</taxon>
        <taxon>Conifers II</taxon>
        <taxon>Cupressales</taxon>
        <taxon>Taxaceae</taxon>
        <taxon>Taxus</taxon>
    </lineage>
</organism>
<dbReference type="Proteomes" id="UP000824469">
    <property type="component" value="Unassembled WGS sequence"/>
</dbReference>
<reference evidence="1 2" key="1">
    <citation type="journal article" date="2021" name="Nat. Plants">
        <title>The Taxus genome provides insights into paclitaxel biosynthesis.</title>
        <authorList>
            <person name="Xiong X."/>
            <person name="Gou J."/>
            <person name="Liao Q."/>
            <person name="Li Y."/>
            <person name="Zhou Q."/>
            <person name="Bi G."/>
            <person name="Li C."/>
            <person name="Du R."/>
            <person name="Wang X."/>
            <person name="Sun T."/>
            <person name="Guo L."/>
            <person name="Liang H."/>
            <person name="Lu P."/>
            <person name="Wu Y."/>
            <person name="Zhang Z."/>
            <person name="Ro D.K."/>
            <person name="Shang Y."/>
            <person name="Huang S."/>
            <person name="Yan J."/>
        </authorList>
    </citation>
    <scope>NUCLEOTIDE SEQUENCE [LARGE SCALE GENOMIC DNA]</scope>
    <source>
        <strain evidence="1">Ta-2019</strain>
    </source>
</reference>
<evidence type="ECO:0000313" key="2">
    <source>
        <dbReference type="Proteomes" id="UP000824469"/>
    </source>
</evidence>
<evidence type="ECO:0000313" key="1">
    <source>
        <dbReference type="EMBL" id="KAH9316031.1"/>
    </source>
</evidence>